<keyword evidence="3" id="KW-1185">Reference proteome</keyword>
<comment type="caution">
    <text evidence="2">The sequence shown here is derived from an EMBL/GenBank/DDBJ whole genome shotgun (WGS) entry which is preliminary data.</text>
</comment>
<protein>
    <submittedName>
        <fullName evidence="2">Cyclin A</fullName>
    </submittedName>
</protein>
<evidence type="ECO:0000313" key="2">
    <source>
        <dbReference type="EMBL" id="OMO56510.1"/>
    </source>
</evidence>
<proteinExistence type="predicted"/>
<accession>A0A1R3GER5</accession>
<dbReference type="Proteomes" id="UP000187203">
    <property type="component" value="Unassembled WGS sequence"/>
</dbReference>
<evidence type="ECO:0000313" key="3">
    <source>
        <dbReference type="Proteomes" id="UP000187203"/>
    </source>
</evidence>
<evidence type="ECO:0000256" key="1">
    <source>
        <dbReference type="SAM" id="MobiDB-lite"/>
    </source>
</evidence>
<dbReference type="AlphaFoldDB" id="A0A1R3GER5"/>
<sequence>MLSFSRLANMRKENVASANVGEGEPNGRITRARATALCASGQLPPLNAPNQPRSETKFASKHKKEQPWKKTTLVHLCSGRREQCFRMSRMFAVTIHIGSA</sequence>
<reference evidence="3" key="1">
    <citation type="submission" date="2013-09" db="EMBL/GenBank/DDBJ databases">
        <title>Corchorus olitorius genome sequencing.</title>
        <authorList>
            <person name="Alam M."/>
            <person name="Haque M.S."/>
            <person name="Islam M.S."/>
            <person name="Emdad E.M."/>
            <person name="Islam M.M."/>
            <person name="Ahmed B."/>
            <person name="Halim A."/>
            <person name="Hossen Q.M.M."/>
            <person name="Hossain M.Z."/>
            <person name="Ahmed R."/>
            <person name="Khan M.M."/>
            <person name="Islam R."/>
            <person name="Rashid M.M."/>
            <person name="Khan S.A."/>
            <person name="Rahman M.S."/>
            <person name="Alam M."/>
            <person name="Yahiya A.S."/>
            <person name="Khan M.S."/>
            <person name="Azam M.S."/>
            <person name="Haque T."/>
            <person name="Lashkar M.Z.H."/>
            <person name="Akhand A.I."/>
            <person name="Morshed G."/>
            <person name="Roy S."/>
            <person name="Uddin K.S."/>
            <person name="Rabeya T."/>
            <person name="Hossain A.S."/>
            <person name="Chowdhury A."/>
            <person name="Snigdha A.R."/>
            <person name="Mortoza M.S."/>
            <person name="Matin S.A."/>
            <person name="Hoque S.M.E."/>
            <person name="Islam M.K."/>
            <person name="Roy D.K."/>
            <person name="Haider R."/>
            <person name="Moosa M.M."/>
            <person name="Elias S.M."/>
            <person name="Hasan A.M."/>
            <person name="Jahan S."/>
            <person name="Shafiuddin M."/>
            <person name="Mahmood N."/>
            <person name="Shommy N.S."/>
        </authorList>
    </citation>
    <scope>NUCLEOTIDE SEQUENCE [LARGE SCALE GENOMIC DNA]</scope>
    <source>
        <strain evidence="3">cv. O-4</strain>
    </source>
</reference>
<name>A0A1R3GER5_9ROSI</name>
<gene>
    <name evidence="2" type="ORF">COLO4_35624</name>
</gene>
<organism evidence="2 3">
    <name type="scientific">Corchorus olitorius</name>
    <dbReference type="NCBI Taxonomy" id="93759"/>
    <lineage>
        <taxon>Eukaryota</taxon>
        <taxon>Viridiplantae</taxon>
        <taxon>Streptophyta</taxon>
        <taxon>Embryophyta</taxon>
        <taxon>Tracheophyta</taxon>
        <taxon>Spermatophyta</taxon>
        <taxon>Magnoliopsida</taxon>
        <taxon>eudicotyledons</taxon>
        <taxon>Gunneridae</taxon>
        <taxon>Pentapetalae</taxon>
        <taxon>rosids</taxon>
        <taxon>malvids</taxon>
        <taxon>Malvales</taxon>
        <taxon>Malvaceae</taxon>
        <taxon>Grewioideae</taxon>
        <taxon>Apeibeae</taxon>
        <taxon>Corchorus</taxon>
    </lineage>
</organism>
<dbReference type="EMBL" id="AWUE01022733">
    <property type="protein sequence ID" value="OMO56510.1"/>
    <property type="molecule type" value="Genomic_DNA"/>
</dbReference>
<feature type="region of interest" description="Disordered" evidence="1">
    <location>
        <begin position="41"/>
        <end position="65"/>
    </location>
</feature>